<evidence type="ECO:0000256" key="10">
    <source>
        <dbReference type="ARBA" id="ARBA00023004"/>
    </source>
</evidence>
<dbReference type="PRINTS" id="PR00385">
    <property type="entry name" value="P450"/>
</dbReference>
<feature type="non-terminal residue" evidence="15">
    <location>
        <position position="1"/>
    </location>
</feature>
<dbReference type="GO" id="GO:0016020">
    <property type="term" value="C:membrane"/>
    <property type="evidence" value="ECO:0007669"/>
    <property type="project" value="UniProtKB-SubCell"/>
</dbReference>
<comment type="similarity">
    <text evidence="4 14">Belongs to the cytochrome P450 family.</text>
</comment>
<evidence type="ECO:0000256" key="2">
    <source>
        <dbReference type="ARBA" id="ARBA00004370"/>
    </source>
</evidence>
<dbReference type="PROSITE" id="PS00086">
    <property type="entry name" value="CYTOCHROME_P450"/>
    <property type="match status" value="1"/>
</dbReference>
<dbReference type="InterPro" id="IPR017972">
    <property type="entry name" value="Cyt_P450_CS"/>
</dbReference>
<evidence type="ECO:0000313" key="16">
    <source>
        <dbReference type="Proteomes" id="UP001219525"/>
    </source>
</evidence>
<comment type="subcellular location">
    <subcellularLocation>
        <location evidence="2">Membrane</location>
    </subcellularLocation>
</comment>
<keyword evidence="11 14" id="KW-0503">Monooxygenase</keyword>
<dbReference type="GO" id="GO:0004497">
    <property type="term" value="F:monooxygenase activity"/>
    <property type="evidence" value="ECO:0007669"/>
    <property type="project" value="UniProtKB-KW"/>
</dbReference>
<keyword evidence="16" id="KW-1185">Reference proteome</keyword>
<organism evidence="15 16">
    <name type="scientific">Mycena pura</name>
    <dbReference type="NCBI Taxonomy" id="153505"/>
    <lineage>
        <taxon>Eukaryota</taxon>
        <taxon>Fungi</taxon>
        <taxon>Dikarya</taxon>
        <taxon>Basidiomycota</taxon>
        <taxon>Agaricomycotina</taxon>
        <taxon>Agaricomycetes</taxon>
        <taxon>Agaricomycetidae</taxon>
        <taxon>Agaricales</taxon>
        <taxon>Marasmiineae</taxon>
        <taxon>Mycenaceae</taxon>
        <taxon>Mycena</taxon>
    </lineage>
</organism>
<gene>
    <name evidence="15" type="ORF">GGX14DRAFT_381773</name>
</gene>
<dbReference type="Pfam" id="PF00067">
    <property type="entry name" value="p450"/>
    <property type="match status" value="1"/>
</dbReference>
<sequence length="522" mass="57979">VMSYTTVFSALIATLALFWITRRRSPIVNIAGPPSPSRIFGNMLQLLVSPQYGDYEFEWRKIYGSVYRVKGCLGQDRLVVSDPVALQYILNSSNFHYPPTSQAMRIWSTGLKSVVVCDGDDHRQLRSSLNPAFTAAAVRQYQPVFVKIAQNVSFTSTIRNFRTERMSLLDYRTVGQLRRAPSRYVSSIDGVADSTLLLIGLYRHLATSQSASQVLFDSIAARLPQWLLNQAIHLPTKTFGALRAQLHFANREGWRLVREKTEAANLGLEIEGDLYGVLCEHALVNSGRLGSNSLREEDIAAQTSIIMIAGQDTTANTLDFGLIELAKNPQLQESLRTEIHAAIGTDHKNVPYDSMPLLNAFIKESLRVYPAIPLNDRIASEDTVIPLSQSIATTTGERMKQIRVSKGDILMLACASYQRLMESRWGADANKFRPARWLDGTVHQGEAVGPYANLLTFHGGPRTCLGWRFAVLEMQVFLCELVGKFLFSLPANSSAAARIAGSLFPSDSQGNKRALLCVRHIL</sequence>
<evidence type="ECO:0000256" key="11">
    <source>
        <dbReference type="ARBA" id="ARBA00023033"/>
    </source>
</evidence>
<evidence type="ECO:0000256" key="5">
    <source>
        <dbReference type="ARBA" id="ARBA00022617"/>
    </source>
</evidence>
<evidence type="ECO:0000256" key="4">
    <source>
        <dbReference type="ARBA" id="ARBA00010617"/>
    </source>
</evidence>
<evidence type="ECO:0000256" key="14">
    <source>
        <dbReference type="RuleBase" id="RU000461"/>
    </source>
</evidence>
<dbReference type="InterPro" id="IPR050121">
    <property type="entry name" value="Cytochrome_P450_monoxygenase"/>
</dbReference>
<reference evidence="15" key="1">
    <citation type="submission" date="2023-03" db="EMBL/GenBank/DDBJ databases">
        <title>Massive genome expansion in bonnet fungi (Mycena s.s.) driven by repeated elements and novel gene families across ecological guilds.</title>
        <authorList>
            <consortium name="Lawrence Berkeley National Laboratory"/>
            <person name="Harder C.B."/>
            <person name="Miyauchi S."/>
            <person name="Viragh M."/>
            <person name="Kuo A."/>
            <person name="Thoen E."/>
            <person name="Andreopoulos B."/>
            <person name="Lu D."/>
            <person name="Skrede I."/>
            <person name="Drula E."/>
            <person name="Henrissat B."/>
            <person name="Morin E."/>
            <person name="Kohler A."/>
            <person name="Barry K."/>
            <person name="LaButti K."/>
            <person name="Morin E."/>
            <person name="Salamov A."/>
            <person name="Lipzen A."/>
            <person name="Mereny Z."/>
            <person name="Hegedus B."/>
            <person name="Baldrian P."/>
            <person name="Stursova M."/>
            <person name="Weitz H."/>
            <person name="Taylor A."/>
            <person name="Grigoriev I.V."/>
            <person name="Nagy L.G."/>
            <person name="Martin F."/>
            <person name="Kauserud H."/>
        </authorList>
    </citation>
    <scope>NUCLEOTIDE SEQUENCE</scope>
    <source>
        <strain evidence="15">9144</strain>
    </source>
</reference>
<evidence type="ECO:0000256" key="6">
    <source>
        <dbReference type="ARBA" id="ARBA00022692"/>
    </source>
</evidence>
<keyword evidence="12" id="KW-0472">Membrane</keyword>
<proteinExistence type="inferred from homology"/>
<keyword evidence="7 13" id="KW-0479">Metal-binding</keyword>
<comment type="cofactor">
    <cofactor evidence="1 13">
        <name>heme</name>
        <dbReference type="ChEBI" id="CHEBI:30413"/>
    </cofactor>
</comment>
<evidence type="ECO:0000256" key="3">
    <source>
        <dbReference type="ARBA" id="ARBA00004721"/>
    </source>
</evidence>
<keyword evidence="9 14" id="KW-0560">Oxidoreductase</keyword>
<evidence type="ECO:0000256" key="8">
    <source>
        <dbReference type="ARBA" id="ARBA00022989"/>
    </source>
</evidence>
<keyword evidence="6" id="KW-0812">Transmembrane</keyword>
<protein>
    <submittedName>
        <fullName evidence="15">Cytochrome P450</fullName>
    </submittedName>
</protein>
<name>A0AAD6UUU4_9AGAR</name>
<evidence type="ECO:0000256" key="13">
    <source>
        <dbReference type="PIRSR" id="PIRSR602401-1"/>
    </source>
</evidence>
<keyword evidence="5 13" id="KW-0349">Heme</keyword>
<comment type="caution">
    <text evidence="15">The sequence shown here is derived from an EMBL/GenBank/DDBJ whole genome shotgun (WGS) entry which is preliminary data.</text>
</comment>
<evidence type="ECO:0000256" key="1">
    <source>
        <dbReference type="ARBA" id="ARBA00001971"/>
    </source>
</evidence>
<dbReference type="SUPFAM" id="SSF48264">
    <property type="entry name" value="Cytochrome P450"/>
    <property type="match status" value="1"/>
</dbReference>
<dbReference type="Proteomes" id="UP001219525">
    <property type="component" value="Unassembled WGS sequence"/>
</dbReference>
<dbReference type="PRINTS" id="PR00463">
    <property type="entry name" value="EP450I"/>
</dbReference>
<dbReference type="PANTHER" id="PTHR24305">
    <property type="entry name" value="CYTOCHROME P450"/>
    <property type="match status" value="1"/>
</dbReference>
<dbReference type="Gene3D" id="1.10.630.10">
    <property type="entry name" value="Cytochrome P450"/>
    <property type="match status" value="1"/>
</dbReference>
<comment type="pathway">
    <text evidence="3">Secondary metabolite biosynthesis; terpenoid biosynthesis.</text>
</comment>
<evidence type="ECO:0000313" key="15">
    <source>
        <dbReference type="EMBL" id="KAJ7190798.1"/>
    </source>
</evidence>
<keyword evidence="8" id="KW-1133">Transmembrane helix</keyword>
<dbReference type="InterPro" id="IPR036396">
    <property type="entry name" value="Cyt_P450_sf"/>
</dbReference>
<dbReference type="InterPro" id="IPR002401">
    <property type="entry name" value="Cyt_P450_E_grp-I"/>
</dbReference>
<keyword evidence="10 13" id="KW-0408">Iron</keyword>
<dbReference type="EMBL" id="JARJCW010000142">
    <property type="protein sequence ID" value="KAJ7190798.1"/>
    <property type="molecule type" value="Genomic_DNA"/>
</dbReference>
<dbReference type="InterPro" id="IPR001128">
    <property type="entry name" value="Cyt_P450"/>
</dbReference>
<feature type="binding site" description="axial binding residue" evidence="13">
    <location>
        <position position="464"/>
    </location>
    <ligand>
        <name>heme</name>
        <dbReference type="ChEBI" id="CHEBI:30413"/>
    </ligand>
    <ligandPart>
        <name>Fe</name>
        <dbReference type="ChEBI" id="CHEBI:18248"/>
    </ligandPart>
</feature>
<dbReference type="GO" id="GO:0020037">
    <property type="term" value="F:heme binding"/>
    <property type="evidence" value="ECO:0007669"/>
    <property type="project" value="InterPro"/>
</dbReference>
<evidence type="ECO:0000256" key="9">
    <source>
        <dbReference type="ARBA" id="ARBA00023002"/>
    </source>
</evidence>
<evidence type="ECO:0000256" key="12">
    <source>
        <dbReference type="ARBA" id="ARBA00023136"/>
    </source>
</evidence>
<dbReference type="PANTHER" id="PTHR24305:SF166">
    <property type="entry name" value="CYTOCHROME P450 12A4, MITOCHONDRIAL-RELATED"/>
    <property type="match status" value="1"/>
</dbReference>
<evidence type="ECO:0000256" key="7">
    <source>
        <dbReference type="ARBA" id="ARBA00022723"/>
    </source>
</evidence>
<dbReference type="GO" id="GO:0016705">
    <property type="term" value="F:oxidoreductase activity, acting on paired donors, with incorporation or reduction of molecular oxygen"/>
    <property type="evidence" value="ECO:0007669"/>
    <property type="project" value="InterPro"/>
</dbReference>
<accession>A0AAD6UUU4</accession>
<dbReference type="GO" id="GO:0005506">
    <property type="term" value="F:iron ion binding"/>
    <property type="evidence" value="ECO:0007669"/>
    <property type="project" value="InterPro"/>
</dbReference>
<dbReference type="AlphaFoldDB" id="A0AAD6UUU4"/>